<evidence type="ECO:0000256" key="3">
    <source>
        <dbReference type="ARBA" id="ARBA00022525"/>
    </source>
</evidence>
<keyword evidence="4 8" id="KW-0732">Signal</keyword>
<dbReference type="GO" id="GO:0006508">
    <property type="term" value="P:proteolysis"/>
    <property type="evidence" value="ECO:0007669"/>
    <property type="project" value="TreeGrafter"/>
</dbReference>
<feature type="chain" id="PRO_5019756335" description="Prolactin-induced protein" evidence="8">
    <location>
        <begin position="29"/>
        <end position="147"/>
    </location>
</feature>
<keyword evidence="5" id="KW-1015">Disulfide bond</keyword>
<evidence type="ECO:0000256" key="5">
    <source>
        <dbReference type="ARBA" id="ARBA00023157"/>
    </source>
</evidence>
<dbReference type="EMBL" id="CAAGRJ010038217">
    <property type="protein sequence ID" value="VFV45995.1"/>
    <property type="molecule type" value="Genomic_DNA"/>
</dbReference>
<dbReference type="Proteomes" id="UP000386466">
    <property type="component" value="Unassembled WGS sequence"/>
</dbReference>
<comment type="subcellular location">
    <subcellularLocation>
        <location evidence="1">Secreted</location>
    </subcellularLocation>
</comment>
<dbReference type="GO" id="GO:0002682">
    <property type="term" value="P:regulation of immune system process"/>
    <property type="evidence" value="ECO:0007669"/>
    <property type="project" value="TreeGrafter"/>
</dbReference>
<dbReference type="SUPFAM" id="SSF81296">
    <property type="entry name" value="E set domains"/>
    <property type="match status" value="1"/>
</dbReference>
<dbReference type="PANTHER" id="PTHR15096:SF5">
    <property type="entry name" value="PROLACTIN-INDUCIBLE PROTEIN"/>
    <property type="match status" value="1"/>
</dbReference>
<dbReference type="FunFam" id="2.60.40.10:FF:001572">
    <property type="entry name" value="Prolactin-inducible protein homolog"/>
    <property type="match status" value="1"/>
</dbReference>
<evidence type="ECO:0000256" key="7">
    <source>
        <dbReference type="ARBA" id="ARBA00032342"/>
    </source>
</evidence>
<comment type="similarity">
    <text evidence="2">Belongs to the PIP family.</text>
</comment>
<dbReference type="InterPro" id="IPR014756">
    <property type="entry name" value="Ig_E-set"/>
</dbReference>
<reference evidence="9 10" key="1">
    <citation type="submission" date="2019-01" db="EMBL/GenBank/DDBJ databases">
        <authorList>
            <person name="Alioto T."/>
            <person name="Alioto T."/>
        </authorList>
    </citation>
    <scope>NUCLEOTIDE SEQUENCE [LARGE SCALE GENOMIC DNA]</scope>
</reference>
<feature type="signal peptide" evidence="8">
    <location>
        <begin position="1"/>
        <end position="28"/>
    </location>
</feature>
<protein>
    <recommendedName>
        <fullName evidence="7">Prolactin-induced protein</fullName>
    </recommendedName>
</protein>
<dbReference type="InterPro" id="IPR007990">
    <property type="entry name" value="PIP"/>
</dbReference>
<accession>A0A485PIH0</accession>
<name>A0A485PIH0_LYNPA</name>
<keyword evidence="3" id="KW-0964">Secreted</keyword>
<comment type="subunit">
    <text evidence="6">Monomer. Interacts with AZGP1.</text>
</comment>
<evidence type="ECO:0000256" key="2">
    <source>
        <dbReference type="ARBA" id="ARBA00006819"/>
    </source>
</evidence>
<dbReference type="GO" id="GO:0005615">
    <property type="term" value="C:extracellular space"/>
    <property type="evidence" value="ECO:0007669"/>
    <property type="project" value="TreeGrafter"/>
</dbReference>
<evidence type="ECO:0000256" key="4">
    <source>
        <dbReference type="ARBA" id="ARBA00022729"/>
    </source>
</evidence>
<sequence>MHFLQLLFRASSAALLLVLCLQLGTNKAQENTGRKVIKMEVQMPRRANPSEEITVKMNVKTELRECVVITSYLRSNITIEGPFNYRFTACLCVNAPRNFYWDFHINETAKIVAVAQVTAQLGICPNNEAVVPLEPKYVYTIGTITVG</sequence>
<keyword evidence="10" id="KW-1185">Reference proteome</keyword>
<organism evidence="9 10">
    <name type="scientific">Lynx pardinus</name>
    <name type="common">Iberian lynx</name>
    <name type="synonym">Felis pardina</name>
    <dbReference type="NCBI Taxonomy" id="191816"/>
    <lineage>
        <taxon>Eukaryota</taxon>
        <taxon>Metazoa</taxon>
        <taxon>Chordata</taxon>
        <taxon>Craniata</taxon>
        <taxon>Vertebrata</taxon>
        <taxon>Euteleostomi</taxon>
        <taxon>Mammalia</taxon>
        <taxon>Eutheria</taxon>
        <taxon>Laurasiatheria</taxon>
        <taxon>Carnivora</taxon>
        <taxon>Feliformia</taxon>
        <taxon>Felidae</taxon>
        <taxon>Felinae</taxon>
        <taxon>Lynx</taxon>
    </lineage>
</organism>
<evidence type="ECO:0000313" key="9">
    <source>
        <dbReference type="EMBL" id="VFV45995.1"/>
    </source>
</evidence>
<evidence type="ECO:0000256" key="6">
    <source>
        <dbReference type="ARBA" id="ARBA00025932"/>
    </source>
</evidence>
<evidence type="ECO:0000256" key="8">
    <source>
        <dbReference type="SAM" id="SignalP"/>
    </source>
</evidence>
<proteinExistence type="inferred from homology"/>
<dbReference type="GO" id="GO:0004190">
    <property type="term" value="F:aspartic-type endopeptidase activity"/>
    <property type="evidence" value="ECO:0007669"/>
    <property type="project" value="TreeGrafter"/>
</dbReference>
<evidence type="ECO:0000313" key="10">
    <source>
        <dbReference type="Proteomes" id="UP000386466"/>
    </source>
</evidence>
<dbReference type="InterPro" id="IPR013783">
    <property type="entry name" value="Ig-like_fold"/>
</dbReference>
<dbReference type="AlphaFoldDB" id="A0A485PIH0"/>
<dbReference type="Gene3D" id="2.60.40.10">
    <property type="entry name" value="Immunoglobulins"/>
    <property type="match status" value="1"/>
</dbReference>
<dbReference type="Pfam" id="PF05326">
    <property type="entry name" value="SVA"/>
    <property type="match status" value="1"/>
</dbReference>
<dbReference type="PANTHER" id="PTHR15096">
    <property type="entry name" value="PROLACTIN-INDUCIBLE PROTEIN/SEMINAL VESICLE ANTIGEN"/>
    <property type="match status" value="1"/>
</dbReference>
<gene>
    <name evidence="9" type="ORF">LYPA_23C021938</name>
</gene>
<evidence type="ECO:0000256" key="1">
    <source>
        <dbReference type="ARBA" id="ARBA00004613"/>
    </source>
</evidence>